<dbReference type="FunFam" id="3.40.50.300:FF:000221">
    <property type="entry name" value="Multidrug ABC transporter ATP-binding protein"/>
    <property type="match status" value="1"/>
</dbReference>
<dbReference type="GO" id="GO:0005524">
    <property type="term" value="F:ATP binding"/>
    <property type="evidence" value="ECO:0007669"/>
    <property type="project" value="UniProtKB-KW"/>
</dbReference>
<dbReference type="NCBIfam" id="NF010178">
    <property type="entry name" value="PRK13657.1"/>
    <property type="match status" value="1"/>
</dbReference>
<evidence type="ECO:0000256" key="13">
    <source>
        <dbReference type="SAM" id="Phobius"/>
    </source>
</evidence>
<keyword evidence="8" id="KW-0547">Nucleotide-binding</keyword>
<keyword evidence="7 13" id="KW-0812">Transmembrane</keyword>
<keyword evidence="9 16" id="KW-0067">ATP-binding</keyword>
<gene>
    <name evidence="16" type="ORF">GWI72_07695</name>
</gene>
<dbReference type="InterPro" id="IPR027417">
    <property type="entry name" value="P-loop_NTPase"/>
</dbReference>
<keyword evidence="5" id="KW-0997">Cell inner membrane</keyword>
<dbReference type="GO" id="GO:0016887">
    <property type="term" value="F:ATP hydrolysis activity"/>
    <property type="evidence" value="ECO:0007669"/>
    <property type="project" value="InterPro"/>
</dbReference>
<evidence type="ECO:0000259" key="14">
    <source>
        <dbReference type="PROSITE" id="PS50893"/>
    </source>
</evidence>
<dbReference type="InterPro" id="IPR036640">
    <property type="entry name" value="ABC1_TM_sf"/>
</dbReference>
<dbReference type="SMART" id="SM00382">
    <property type="entry name" value="AAA"/>
    <property type="match status" value="1"/>
</dbReference>
<dbReference type="InterPro" id="IPR039421">
    <property type="entry name" value="Type_1_exporter"/>
</dbReference>
<dbReference type="InterPro" id="IPR003439">
    <property type="entry name" value="ABC_transporter-like_ATP-bd"/>
</dbReference>
<dbReference type="NCBIfam" id="TIGR01192">
    <property type="entry name" value="chvA"/>
    <property type="match status" value="1"/>
</dbReference>
<keyword evidence="3" id="KW-0813">Transport</keyword>
<evidence type="ECO:0000256" key="4">
    <source>
        <dbReference type="ARBA" id="ARBA00022475"/>
    </source>
</evidence>
<evidence type="ECO:0000256" key="7">
    <source>
        <dbReference type="ARBA" id="ARBA00022692"/>
    </source>
</evidence>
<keyword evidence="4" id="KW-1003">Cell membrane</keyword>
<feature type="transmembrane region" description="Helical" evidence="13">
    <location>
        <begin position="54"/>
        <end position="78"/>
    </location>
</feature>
<comment type="subcellular location">
    <subcellularLocation>
        <location evidence="1">Cell membrane</location>
        <topology evidence="1">Multi-pass membrane protein</topology>
    </subcellularLocation>
</comment>
<dbReference type="InterPro" id="IPR003593">
    <property type="entry name" value="AAA+_ATPase"/>
</dbReference>
<evidence type="ECO:0000256" key="3">
    <source>
        <dbReference type="ARBA" id="ARBA00022448"/>
    </source>
</evidence>
<evidence type="ECO:0000259" key="15">
    <source>
        <dbReference type="PROSITE" id="PS50929"/>
    </source>
</evidence>
<feature type="domain" description="ABC transmembrane type-1" evidence="15">
    <location>
        <begin position="23"/>
        <end position="299"/>
    </location>
</feature>
<evidence type="ECO:0000256" key="6">
    <source>
        <dbReference type="ARBA" id="ARBA00022597"/>
    </source>
</evidence>
<feature type="transmembrane region" description="Helical" evidence="13">
    <location>
        <begin position="129"/>
        <end position="152"/>
    </location>
</feature>
<evidence type="ECO:0000313" key="16">
    <source>
        <dbReference type="EMBL" id="NBN78146.1"/>
    </source>
</evidence>
<keyword evidence="17" id="KW-1185">Reference proteome</keyword>
<dbReference type="InterPro" id="IPR005896">
    <property type="entry name" value="NdvA"/>
</dbReference>
<dbReference type="Gene3D" id="1.20.1560.10">
    <property type="entry name" value="ABC transporter type 1, transmembrane domain"/>
    <property type="match status" value="1"/>
</dbReference>
<proteinExistence type="inferred from homology"/>
<feature type="transmembrane region" description="Helical" evidence="13">
    <location>
        <begin position="12"/>
        <end position="34"/>
    </location>
</feature>
<dbReference type="GO" id="GO:0005886">
    <property type="term" value="C:plasma membrane"/>
    <property type="evidence" value="ECO:0007669"/>
    <property type="project" value="UniProtKB-SubCell"/>
</dbReference>
<comment type="similarity">
    <text evidence="2">Belongs to the ABC transporter superfamily.</text>
</comment>
<dbReference type="EMBL" id="JAABLQ010000001">
    <property type="protein sequence ID" value="NBN78146.1"/>
    <property type="molecule type" value="Genomic_DNA"/>
</dbReference>
<dbReference type="Pfam" id="PF00664">
    <property type="entry name" value="ABC_membrane"/>
    <property type="match status" value="1"/>
</dbReference>
<dbReference type="PROSITE" id="PS50893">
    <property type="entry name" value="ABC_TRANSPORTER_2"/>
    <property type="match status" value="1"/>
</dbReference>
<dbReference type="RefSeq" id="WP_161708280.1">
    <property type="nucleotide sequence ID" value="NZ_JAABLQ010000001.1"/>
</dbReference>
<sequence length="582" mass="62239">MSFLRIYWRALGLLWPEVWLAGLIAVAGTALALVQFAEPLLFGAVIDALTKGEAAAGLVGLWALFGFLSVAAGVFVALQADRLAHRRRLAVMRRYFEHVIGLPGSFHSGAQSGRLIGVMLKGSDTLFGLWLSAFREQVTALVSLAVLLPVAFSMNAEMAALLLALMVVYVVLNGLVMRKTQAGQADAAAYHAALSGRVGDVIANVTLVQSFTRLQEETQALRELMGRLLAVQNPVLTWWAMTSILTRAASTLTIVAMFALGTVLHARGEVSVGEIVSFVGFATLLIGRLDNITAFVTRLFLDAPAMQQFFEVLDAAGDLPEKPGARPLVVPKGHVVFEGVSFRYPDGGAGLSNLDFEARPGETVALVGPTGSGKSTTLALLQRLRDPAEGRVLIDGTDIRDVTLDSLRRQIAVVAQNAGLFDRSIAENLRIGRPDASDADIRAAADLAEATGFILSRPEGFDARCGEQGKALSGGERQRLAIARALLKDAPILILDEATSALDTETEAKVKRALDHLRAGRTTFIIAHRLSTIRDADQILFLEEGRIVERGRFADLLAQGGRFADLVRAGAFDAAEGGLSTP</sequence>
<dbReference type="Proteomes" id="UP000586722">
    <property type="component" value="Unassembled WGS sequence"/>
</dbReference>
<dbReference type="PROSITE" id="PS50929">
    <property type="entry name" value="ABC_TM1F"/>
    <property type="match status" value="1"/>
</dbReference>
<evidence type="ECO:0000256" key="9">
    <source>
        <dbReference type="ARBA" id="ARBA00022840"/>
    </source>
</evidence>
<evidence type="ECO:0000256" key="8">
    <source>
        <dbReference type="ARBA" id="ARBA00022741"/>
    </source>
</evidence>
<evidence type="ECO:0000256" key="10">
    <source>
        <dbReference type="ARBA" id="ARBA00022967"/>
    </source>
</evidence>
<evidence type="ECO:0000256" key="5">
    <source>
        <dbReference type="ARBA" id="ARBA00022519"/>
    </source>
</evidence>
<dbReference type="InterPro" id="IPR017871">
    <property type="entry name" value="ABC_transporter-like_CS"/>
</dbReference>
<dbReference type="Pfam" id="PF00005">
    <property type="entry name" value="ABC_tran"/>
    <property type="match status" value="1"/>
</dbReference>
<dbReference type="PROSITE" id="PS00211">
    <property type="entry name" value="ABC_TRANSPORTER_1"/>
    <property type="match status" value="1"/>
</dbReference>
<dbReference type="GO" id="GO:0015421">
    <property type="term" value="F:ABC-type oligopeptide transporter activity"/>
    <property type="evidence" value="ECO:0007669"/>
    <property type="project" value="TreeGrafter"/>
</dbReference>
<evidence type="ECO:0000256" key="12">
    <source>
        <dbReference type="ARBA" id="ARBA00023136"/>
    </source>
</evidence>
<evidence type="ECO:0000256" key="1">
    <source>
        <dbReference type="ARBA" id="ARBA00004651"/>
    </source>
</evidence>
<reference evidence="17" key="1">
    <citation type="submission" date="2020-01" db="EMBL/GenBank/DDBJ databases">
        <authorList>
            <person name="Fang Y."/>
            <person name="Sun R."/>
            <person name="Nie L."/>
            <person name="He J."/>
            <person name="Hao L."/>
            <person name="Wang L."/>
            <person name="Su S."/>
            <person name="Lv E."/>
            <person name="Zhang Z."/>
            <person name="Xie R."/>
            <person name="Liu H."/>
        </authorList>
    </citation>
    <scope>NUCLEOTIDE SEQUENCE [LARGE SCALE GENOMIC DNA]</scope>
    <source>
        <strain evidence="17">XCT-53</strain>
    </source>
</reference>
<feature type="domain" description="ABC transporter" evidence="14">
    <location>
        <begin position="335"/>
        <end position="569"/>
    </location>
</feature>
<accession>A0A7X5F1P7</accession>
<dbReference type="PANTHER" id="PTHR43394:SF1">
    <property type="entry name" value="ATP-BINDING CASSETTE SUB-FAMILY B MEMBER 10, MITOCHONDRIAL"/>
    <property type="match status" value="1"/>
</dbReference>
<evidence type="ECO:0000256" key="11">
    <source>
        <dbReference type="ARBA" id="ARBA00022989"/>
    </source>
</evidence>
<organism evidence="16 17">
    <name type="scientific">Pannonibacter tanglangensis</name>
    <dbReference type="NCBI Taxonomy" id="2750084"/>
    <lineage>
        <taxon>Bacteria</taxon>
        <taxon>Pseudomonadati</taxon>
        <taxon>Pseudomonadota</taxon>
        <taxon>Alphaproteobacteria</taxon>
        <taxon>Hyphomicrobiales</taxon>
        <taxon>Stappiaceae</taxon>
        <taxon>Pannonibacter</taxon>
    </lineage>
</organism>
<protein>
    <submittedName>
        <fullName evidence="16">Glucan ABC transporter ATP-binding protein/ permease</fullName>
    </submittedName>
</protein>
<dbReference type="SUPFAM" id="SSF90123">
    <property type="entry name" value="ABC transporter transmembrane region"/>
    <property type="match status" value="1"/>
</dbReference>
<feature type="transmembrane region" description="Helical" evidence="13">
    <location>
        <begin position="244"/>
        <end position="264"/>
    </location>
</feature>
<name>A0A7X5F1P7_9HYPH</name>
<evidence type="ECO:0000256" key="2">
    <source>
        <dbReference type="ARBA" id="ARBA00005417"/>
    </source>
</evidence>
<dbReference type="GO" id="GO:0015441">
    <property type="term" value="F:ABC-type beta-glucan transporter activity"/>
    <property type="evidence" value="ECO:0007669"/>
    <property type="project" value="InterPro"/>
</dbReference>
<evidence type="ECO:0000313" key="17">
    <source>
        <dbReference type="Proteomes" id="UP000586722"/>
    </source>
</evidence>
<keyword evidence="10" id="KW-1278">Translocase</keyword>
<dbReference type="SUPFAM" id="SSF52540">
    <property type="entry name" value="P-loop containing nucleoside triphosphate hydrolases"/>
    <property type="match status" value="1"/>
</dbReference>
<dbReference type="CDD" id="cd18562">
    <property type="entry name" value="ABC_6TM_NdvA_beta-glucan_exporter_like"/>
    <property type="match status" value="1"/>
</dbReference>
<dbReference type="AlphaFoldDB" id="A0A7X5F1P7"/>
<keyword evidence="12 13" id="KW-0472">Membrane</keyword>
<dbReference type="Gene3D" id="3.40.50.300">
    <property type="entry name" value="P-loop containing nucleotide triphosphate hydrolases"/>
    <property type="match status" value="1"/>
</dbReference>
<keyword evidence="6" id="KW-0762">Sugar transport</keyword>
<comment type="caution">
    <text evidence="16">The sequence shown here is derived from an EMBL/GenBank/DDBJ whole genome shotgun (WGS) entry which is preliminary data.</text>
</comment>
<dbReference type="PANTHER" id="PTHR43394">
    <property type="entry name" value="ATP-DEPENDENT PERMEASE MDL1, MITOCHONDRIAL"/>
    <property type="match status" value="1"/>
</dbReference>
<dbReference type="InterPro" id="IPR011527">
    <property type="entry name" value="ABC1_TM_dom"/>
</dbReference>
<keyword evidence="11 13" id="KW-1133">Transmembrane helix</keyword>
<feature type="transmembrane region" description="Helical" evidence="13">
    <location>
        <begin position="158"/>
        <end position="176"/>
    </location>
</feature>